<evidence type="ECO:0000313" key="2">
    <source>
        <dbReference type="Proteomes" id="UP000836387"/>
    </source>
</evidence>
<sequence>MPQHKMRRCGTTDGMIGQMVIGKGGWMAAWPTSRTFQVANADECTFFPKRRALYLVKTPPGAICPLSYTSASSSIASHQIEH</sequence>
<keyword evidence="2" id="KW-1185">Reference proteome</keyword>
<accession>A0ACA9TFY3</accession>
<reference evidence="1" key="2">
    <citation type="submission" date="2021-10" db="EMBL/GenBank/DDBJ databases">
        <authorList>
            <person name="Piombo E."/>
        </authorList>
    </citation>
    <scope>NUCLEOTIDE SEQUENCE</scope>
</reference>
<evidence type="ECO:0000313" key="1">
    <source>
        <dbReference type="EMBL" id="CAG9939722.1"/>
    </source>
</evidence>
<name>A0ACA9TFY3_BIOOC</name>
<reference evidence="1" key="1">
    <citation type="submission" date="2020-04" db="EMBL/GenBank/DDBJ databases">
        <authorList>
            <person name="Broberg M."/>
        </authorList>
    </citation>
    <scope>NUCLEOTIDE SEQUENCE</scope>
</reference>
<organism evidence="1 2">
    <name type="scientific">Clonostachys rosea f. rosea IK726</name>
    <dbReference type="NCBI Taxonomy" id="1349383"/>
    <lineage>
        <taxon>Eukaryota</taxon>
        <taxon>Fungi</taxon>
        <taxon>Dikarya</taxon>
        <taxon>Ascomycota</taxon>
        <taxon>Pezizomycotina</taxon>
        <taxon>Sordariomycetes</taxon>
        <taxon>Hypocreomycetidae</taxon>
        <taxon>Hypocreales</taxon>
        <taxon>Bionectriaceae</taxon>
        <taxon>Clonostachys</taxon>
    </lineage>
</organism>
<gene>
    <name evidence="1" type="ORF">CRV2_00010047</name>
</gene>
<comment type="caution">
    <text evidence="1">The sequence shown here is derived from an EMBL/GenBank/DDBJ whole genome shotgun (WGS) entry which is preliminary data.</text>
</comment>
<dbReference type="EMBL" id="CADEHS020000004">
    <property type="protein sequence ID" value="CAG9939722.1"/>
    <property type="molecule type" value="Genomic_DNA"/>
</dbReference>
<dbReference type="Proteomes" id="UP000836387">
    <property type="component" value="Unassembled WGS sequence"/>
</dbReference>
<protein>
    <submittedName>
        <fullName evidence="1">Uncharacterized protein</fullName>
    </submittedName>
</protein>
<proteinExistence type="predicted"/>